<evidence type="ECO:0000256" key="1">
    <source>
        <dbReference type="SAM" id="MobiDB-lite"/>
    </source>
</evidence>
<proteinExistence type="predicted"/>
<sequence length="41" mass="4433">MCRRAAPLQDVPAPRASRTAGKIKSAMVAITPGRSIRDNIR</sequence>
<gene>
    <name evidence="2" type="ORF">FTUN_4430</name>
</gene>
<dbReference type="KEGG" id="ftj:FTUN_4430"/>
<evidence type="ECO:0000313" key="3">
    <source>
        <dbReference type="Proteomes" id="UP000503447"/>
    </source>
</evidence>
<accession>A0A6M5YU35</accession>
<dbReference type="AlphaFoldDB" id="A0A6M5YU35"/>
<reference evidence="3" key="1">
    <citation type="submission" date="2020-05" db="EMBL/GenBank/DDBJ databases">
        <title>Frigoriglobus tundricola gen. nov., sp. nov., a psychrotolerant cellulolytic planctomycete of the family Gemmataceae with two divergent copies of 16S rRNA gene.</title>
        <authorList>
            <person name="Kulichevskaya I.S."/>
            <person name="Ivanova A.A."/>
            <person name="Naumoff D.G."/>
            <person name="Beletsky A.V."/>
            <person name="Rijpstra W.I.C."/>
            <person name="Sinninghe Damste J.S."/>
            <person name="Mardanov A.V."/>
            <person name="Ravin N.V."/>
            <person name="Dedysh S.N."/>
        </authorList>
    </citation>
    <scope>NUCLEOTIDE SEQUENCE [LARGE SCALE GENOMIC DNA]</scope>
    <source>
        <strain evidence="3">PL17</strain>
    </source>
</reference>
<evidence type="ECO:0000313" key="2">
    <source>
        <dbReference type="EMBL" id="QJW96870.1"/>
    </source>
</evidence>
<dbReference type="EMBL" id="CP053452">
    <property type="protein sequence ID" value="QJW96870.1"/>
    <property type="molecule type" value="Genomic_DNA"/>
</dbReference>
<protein>
    <submittedName>
        <fullName evidence="2">Uncharacterized protein</fullName>
    </submittedName>
</protein>
<name>A0A6M5YU35_9BACT</name>
<organism evidence="2 3">
    <name type="scientific">Frigoriglobus tundricola</name>
    <dbReference type="NCBI Taxonomy" id="2774151"/>
    <lineage>
        <taxon>Bacteria</taxon>
        <taxon>Pseudomonadati</taxon>
        <taxon>Planctomycetota</taxon>
        <taxon>Planctomycetia</taxon>
        <taxon>Gemmatales</taxon>
        <taxon>Gemmataceae</taxon>
        <taxon>Frigoriglobus</taxon>
    </lineage>
</organism>
<feature type="region of interest" description="Disordered" evidence="1">
    <location>
        <begin position="1"/>
        <end position="20"/>
    </location>
</feature>
<dbReference type="Proteomes" id="UP000503447">
    <property type="component" value="Chromosome"/>
</dbReference>
<keyword evidence="3" id="KW-1185">Reference proteome</keyword>